<proteinExistence type="predicted"/>
<comment type="caution">
    <text evidence="4">The sequence shown here is derived from an EMBL/GenBank/DDBJ whole genome shotgun (WGS) entry which is preliminary data.</text>
</comment>
<feature type="coiled-coil region" evidence="1">
    <location>
        <begin position="476"/>
        <end position="537"/>
    </location>
</feature>
<dbReference type="EMBL" id="LAFY01000271">
    <property type="protein sequence ID" value="KJY01771.1"/>
    <property type="molecule type" value="Genomic_DNA"/>
</dbReference>
<feature type="region of interest" description="Disordered" evidence="2">
    <location>
        <begin position="1"/>
        <end position="155"/>
    </location>
</feature>
<keyword evidence="3" id="KW-0812">Transmembrane</keyword>
<dbReference type="OrthoDB" id="4179406at2759"/>
<keyword evidence="3" id="KW-1133">Transmembrane helix</keyword>
<evidence type="ECO:0000313" key="4">
    <source>
        <dbReference type="EMBL" id="KJY01771.1"/>
    </source>
</evidence>
<sequence>MARTRRAREEIADSWEDVGNSADSRPDDNIYGEDEERDELGSEYQARSARRDDHVEAPRRRSLRSSVEPELVMPSSPDAAPRTRLSTTQRANTPHFRLNQRSLTSDAGDIRKKQRTTTPRMRMSDRSMTSDAGRMNGSRMKEQHDADYDSDGEEVTGSQYPAMIWRRIVRPLLRYFTDVVGYALHQVKPMLGWALLIYALAAVLVFGTGFLTNSIHNALSPVCRLPFTSHLSFCPSKSAGEVHGTAEFDKLVQAQDAFQDVLASTSIGANLPLDMKRSEASIRDLKHVVEYSSLPSKNELVFEFGGFIDTARQASQDLSRFNSRIGRAVDHILSTNRWTLSVIDGVSETEASRGAISKWMGKNLNIFSPFQPVSLSRDVLLDQYLRHTSAVEEQILNLIAEAYALRDILENLDGRLDVIAGIATRDGIKTEMNKDELFATLWTKLGGNRSSVSKINQQLELLKNVSAYRRQAWGHVTATLLKLQEIQASLEDLRERVAMPETVGTVKVPLDVHIENINRGIERLENQRDSSRKLEAENYARIVGKAEANEKKSLGGNEL</sequence>
<feature type="compositionally biased region" description="Basic and acidic residues" evidence="2">
    <location>
        <begin position="49"/>
        <end position="59"/>
    </location>
</feature>
<accession>A0A0F4GZW5</accession>
<evidence type="ECO:0000256" key="3">
    <source>
        <dbReference type="SAM" id="Phobius"/>
    </source>
</evidence>
<keyword evidence="3" id="KW-0472">Membrane</keyword>
<reference evidence="4 5" key="1">
    <citation type="submission" date="2015-03" db="EMBL/GenBank/DDBJ databases">
        <title>RNA-seq based gene annotation and comparative genomics of four Zymoseptoria species reveal species-specific pathogenicity related genes and transposable element activity.</title>
        <authorList>
            <person name="Grandaubert J."/>
            <person name="Bhattacharyya A."/>
            <person name="Stukenbrock E.H."/>
        </authorList>
    </citation>
    <scope>NUCLEOTIDE SEQUENCE [LARGE SCALE GENOMIC DNA]</scope>
    <source>
        <strain evidence="4 5">Zb18110</strain>
    </source>
</reference>
<keyword evidence="1" id="KW-0175">Coiled coil</keyword>
<protein>
    <submittedName>
        <fullName evidence="4">Uncharacterized protein</fullName>
    </submittedName>
</protein>
<organism evidence="4 5">
    <name type="scientific">Zymoseptoria brevis</name>
    <dbReference type="NCBI Taxonomy" id="1047168"/>
    <lineage>
        <taxon>Eukaryota</taxon>
        <taxon>Fungi</taxon>
        <taxon>Dikarya</taxon>
        <taxon>Ascomycota</taxon>
        <taxon>Pezizomycotina</taxon>
        <taxon>Dothideomycetes</taxon>
        <taxon>Dothideomycetidae</taxon>
        <taxon>Mycosphaerellales</taxon>
        <taxon>Mycosphaerellaceae</taxon>
        <taxon>Zymoseptoria</taxon>
    </lineage>
</organism>
<evidence type="ECO:0000256" key="2">
    <source>
        <dbReference type="SAM" id="MobiDB-lite"/>
    </source>
</evidence>
<dbReference type="Proteomes" id="UP000033647">
    <property type="component" value="Unassembled WGS sequence"/>
</dbReference>
<feature type="transmembrane region" description="Helical" evidence="3">
    <location>
        <begin position="191"/>
        <end position="211"/>
    </location>
</feature>
<dbReference type="STRING" id="1047168.A0A0F4GZW5"/>
<keyword evidence="5" id="KW-1185">Reference proteome</keyword>
<gene>
    <name evidence="4" type="ORF">TI39_contig279g00067</name>
</gene>
<name>A0A0F4GZW5_9PEZI</name>
<dbReference type="AlphaFoldDB" id="A0A0F4GZW5"/>
<evidence type="ECO:0000256" key="1">
    <source>
        <dbReference type="SAM" id="Coils"/>
    </source>
</evidence>
<evidence type="ECO:0000313" key="5">
    <source>
        <dbReference type="Proteomes" id="UP000033647"/>
    </source>
</evidence>